<keyword evidence="1" id="KW-0645">Protease</keyword>
<dbReference type="PROSITE" id="PS51786">
    <property type="entry name" value="LON_PROTEOLYTIC"/>
    <property type="match status" value="1"/>
</dbReference>
<accession>A0ABW4F5K3</accession>
<comment type="similarity">
    <text evidence="1">Belongs to the peptidase S16 family.</text>
</comment>
<organism evidence="5 6">
    <name type="scientific">Pseudonocardia yunnanensis</name>
    <dbReference type="NCBI Taxonomy" id="58107"/>
    <lineage>
        <taxon>Bacteria</taxon>
        <taxon>Bacillati</taxon>
        <taxon>Actinomycetota</taxon>
        <taxon>Actinomycetes</taxon>
        <taxon>Pseudonocardiales</taxon>
        <taxon>Pseudonocardiaceae</taxon>
        <taxon>Pseudonocardia</taxon>
    </lineage>
</organism>
<dbReference type="InterPro" id="IPR036034">
    <property type="entry name" value="PDZ_sf"/>
</dbReference>
<proteinExistence type="inferred from homology"/>
<evidence type="ECO:0000259" key="4">
    <source>
        <dbReference type="PROSITE" id="PS51786"/>
    </source>
</evidence>
<evidence type="ECO:0000313" key="6">
    <source>
        <dbReference type="Proteomes" id="UP001597114"/>
    </source>
</evidence>
<gene>
    <name evidence="5" type="ORF">ACFSJD_35445</name>
</gene>
<feature type="chain" id="PRO_5045851235" description="endopeptidase La" evidence="2">
    <location>
        <begin position="23"/>
        <end position="342"/>
    </location>
</feature>
<dbReference type="SUPFAM" id="SSF54211">
    <property type="entry name" value="Ribosomal protein S5 domain 2-like"/>
    <property type="match status" value="1"/>
</dbReference>
<feature type="active site" evidence="1">
    <location>
        <position position="236"/>
    </location>
</feature>
<sequence>MNRRTWNLVAAGMLALALAVLAATVPVPMVALGPGPTYDTLGDVDGQPVVAVDGLQAYPTTGHLNMTTVSVTDRLTLFATVGLWADGDRQVVPRSEVFPPEKSDEQVQQENTEQFAASEANAEVAALTELRLPTRVVVSDLVPNSPAQGRLEPGDEIVAVSGHPVDTPAAVSGALSTTTPGQSVTITYKRAGQQHDADVVLGSSPDRPQGLLGVRPGIEPRTGDIRISLGDIGGPSAGLMFALAVIDKLTPGGLTDGRFIAGTGTITPDGQVGPIGGIPFKMRAARDAGATVFLVPADNCGEAEANAPAGLELVRVATLQDALNGLDALATGRPAPSCTAAA</sequence>
<dbReference type="InterPro" id="IPR027065">
    <property type="entry name" value="Lon_Prtase"/>
</dbReference>
<dbReference type="EC" id="3.4.21.53" evidence="1"/>
<feature type="domain" description="Lon proteolytic" evidence="4">
    <location>
        <begin position="231"/>
        <end position="329"/>
    </location>
</feature>
<dbReference type="Pfam" id="PF13180">
    <property type="entry name" value="PDZ_2"/>
    <property type="match status" value="1"/>
</dbReference>
<dbReference type="PROSITE" id="PS50106">
    <property type="entry name" value="PDZ"/>
    <property type="match status" value="1"/>
</dbReference>
<dbReference type="InterPro" id="IPR001478">
    <property type="entry name" value="PDZ"/>
</dbReference>
<evidence type="ECO:0000259" key="3">
    <source>
        <dbReference type="PROSITE" id="PS50106"/>
    </source>
</evidence>
<keyword evidence="1" id="KW-0720">Serine protease</keyword>
<dbReference type="SUPFAM" id="SSF50156">
    <property type="entry name" value="PDZ domain-like"/>
    <property type="match status" value="1"/>
</dbReference>
<keyword evidence="1" id="KW-0378">Hydrolase</keyword>
<dbReference type="Gene3D" id="2.30.42.10">
    <property type="match status" value="1"/>
</dbReference>
<feature type="active site" evidence="1">
    <location>
        <position position="281"/>
    </location>
</feature>
<feature type="domain" description="PDZ" evidence="3">
    <location>
        <begin position="136"/>
        <end position="165"/>
    </location>
</feature>
<keyword evidence="6" id="KW-1185">Reference proteome</keyword>
<dbReference type="Gene3D" id="3.30.230.10">
    <property type="match status" value="1"/>
</dbReference>
<comment type="catalytic activity">
    <reaction evidence="1">
        <text>Hydrolysis of proteins in presence of ATP.</text>
        <dbReference type="EC" id="3.4.21.53"/>
    </reaction>
</comment>
<dbReference type="InterPro" id="IPR008269">
    <property type="entry name" value="Lon_proteolytic"/>
</dbReference>
<comment type="caution">
    <text evidence="5">The sequence shown here is derived from an EMBL/GenBank/DDBJ whole genome shotgun (WGS) entry which is preliminary data.</text>
</comment>
<dbReference type="InterPro" id="IPR020568">
    <property type="entry name" value="Ribosomal_Su5_D2-typ_SF"/>
</dbReference>
<dbReference type="PANTHER" id="PTHR10046">
    <property type="entry name" value="ATP DEPENDENT LON PROTEASE FAMILY MEMBER"/>
    <property type="match status" value="1"/>
</dbReference>
<dbReference type="Proteomes" id="UP001597114">
    <property type="component" value="Unassembled WGS sequence"/>
</dbReference>
<feature type="signal peptide" evidence="2">
    <location>
        <begin position="1"/>
        <end position="22"/>
    </location>
</feature>
<keyword evidence="2" id="KW-0732">Signal</keyword>
<dbReference type="EMBL" id="JBHUCO010000049">
    <property type="protein sequence ID" value="MFD1522831.1"/>
    <property type="molecule type" value="Genomic_DNA"/>
</dbReference>
<protein>
    <recommendedName>
        <fullName evidence="1">endopeptidase La</fullName>
        <ecNumber evidence="1">3.4.21.53</ecNumber>
    </recommendedName>
</protein>
<evidence type="ECO:0000313" key="5">
    <source>
        <dbReference type="EMBL" id="MFD1522831.1"/>
    </source>
</evidence>
<evidence type="ECO:0000256" key="1">
    <source>
        <dbReference type="PROSITE-ProRule" id="PRU01122"/>
    </source>
</evidence>
<dbReference type="RefSeq" id="WP_344721602.1">
    <property type="nucleotide sequence ID" value="NZ_BAAAUS010000008.1"/>
</dbReference>
<dbReference type="Pfam" id="PF05362">
    <property type="entry name" value="Lon_C"/>
    <property type="match status" value="1"/>
</dbReference>
<reference evidence="6" key="1">
    <citation type="journal article" date="2019" name="Int. J. Syst. Evol. Microbiol.">
        <title>The Global Catalogue of Microorganisms (GCM) 10K type strain sequencing project: providing services to taxonomists for standard genome sequencing and annotation.</title>
        <authorList>
            <consortium name="The Broad Institute Genomics Platform"/>
            <consortium name="The Broad Institute Genome Sequencing Center for Infectious Disease"/>
            <person name="Wu L."/>
            <person name="Ma J."/>
        </authorList>
    </citation>
    <scope>NUCLEOTIDE SEQUENCE [LARGE SCALE GENOMIC DNA]</scope>
    <source>
        <strain evidence="6">CCM 7043</strain>
    </source>
</reference>
<evidence type="ECO:0000256" key="2">
    <source>
        <dbReference type="SAM" id="SignalP"/>
    </source>
</evidence>
<dbReference type="InterPro" id="IPR014721">
    <property type="entry name" value="Ribsml_uS5_D2-typ_fold_subgr"/>
</dbReference>
<name>A0ABW4F5K3_9PSEU</name>
<dbReference type="SMART" id="SM00228">
    <property type="entry name" value="PDZ"/>
    <property type="match status" value="1"/>
</dbReference>